<dbReference type="InterPro" id="IPR006015">
    <property type="entry name" value="Universal_stress_UspA"/>
</dbReference>
<dbReference type="InterPro" id="IPR006016">
    <property type="entry name" value="UspA"/>
</dbReference>
<evidence type="ECO:0000256" key="2">
    <source>
        <dbReference type="PIRNR" id="PIRNR006276"/>
    </source>
</evidence>
<dbReference type="Proteomes" id="UP000278006">
    <property type="component" value="Unassembled WGS sequence"/>
</dbReference>
<dbReference type="SUPFAM" id="SSF52402">
    <property type="entry name" value="Adenine nucleotide alpha hydrolases-like"/>
    <property type="match status" value="1"/>
</dbReference>
<dbReference type="GO" id="GO:0005737">
    <property type="term" value="C:cytoplasm"/>
    <property type="evidence" value="ECO:0007669"/>
    <property type="project" value="UniProtKB-SubCell"/>
</dbReference>
<proteinExistence type="inferred from homology"/>
<dbReference type="AlphaFoldDB" id="A0A3M6R0N0"/>
<name>A0A3M6R0N0_9BURK</name>
<organism evidence="4 5">
    <name type="scientific">Corticibacter populi</name>
    <dbReference type="NCBI Taxonomy" id="1550736"/>
    <lineage>
        <taxon>Bacteria</taxon>
        <taxon>Pseudomonadati</taxon>
        <taxon>Pseudomonadota</taxon>
        <taxon>Betaproteobacteria</taxon>
        <taxon>Burkholderiales</taxon>
        <taxon>Comamonadaceae</taxon>
        <taxon>Corticibacter</taxon>
    </lineage>
</organism>
<evidence type="ECO:0000259" key="3">
    <source>
        <dbReference type="Pfam" id="PF00582"/>
    </source>
</evidence>
<evidence type="ECO:0000256" key="1">
    <source>
        <dbReference type="ARBA" id="ARBA00008791"/>
    </source>
</evidence>
<dbReference type="PIRSF" id="PIRSF006276">
    <property type="entry name" value="UspA"/>
    <property type="match status" value="1"/>
</dbReference>
<dbReference type="RefSeq" id="WP_122227009.1">
    <property type="nucleotide sequence ID" value="NZ_RDQO01000001.1"/>
</dbReference>
<dbReference type="PRINTS" id="PR01438">
    <property type="entry name" value="UNVRSLSTRESS"/>
</dbReference>
<comment type="caution">
    <text evidence="4">The sequence shown here is derived from an EMBL/GenBank/DDBJ whole genome shotgun (WGS) entry which is preliminary data.</text>
</comment>
<keyword evidence="2" id="KW-0963">Cytoplasm</keyword>
<evidence type="ECO:0000313" key="4">
    <source>
        <dbReference type="EMBL" id="RMX08807.1"/>
    </source>
</evidence>
<dbReference type="PANTHER" id="PTHR46268:SF6">
    <property type="entry name" value="UNIVERSAL STRESS PROTEIN UP12"/>
    <property type="match status" value="1"/>
</dbReference>
<dbReference type="Gene3D" id="3.40.50.620">
    <property type="entry name" value="HUPs"/>
    <property type="match status" value="1"/>
</dbReference>
<dbReference type="OrthoDB" id="5295044at2"/>
<protein>
    <recommendedName>
        <fullName evidence="2">Universal stress protein</fullName>
    </recommendedName>
</protein>
<dbReference type="Pfam" id="PF00582">
    <property type="entry name" value="Usp"/>
    <property type="match status" value="1"/>
</dbReference>
<dbReference type="InterPro" id="IPR014729">
    <property type="entry name" value="Rossmann-like_a/b/a_fold"/>
</dbReference>
<reference evidence="4 5" key="1">
    <citation type="submission" date="2018-10" db="EMBL/GenBank/DDBJ databases">
        <title>Draft genome of Cortibacter populi DSM10536.</title>
        <authorList>
            <person name="Bernier A.-M."/>
            <person name="Bernard K."/>
        </authorList>
    </citation>
    <scope>NUCLEOTIDE SEQUENCE [LARGE SCALE GENOMIC DNA]</scope>
    <source>
        <strain evidence="4 5">DSM 105136</strain>
    </source>
</reference>
<feature type="domain" description="UspA" evidence="3">
    <location>
        <begin position="1"/>
        <end position="147"/>
    </location>
</feature>
<gene>
    <name evidence="4" type="ORF">D8I35_00540</name>
</gene>
<keyword evidence="5" id="KW-1185">Reference proteome</keyword>
<comment type="similarity">
    <text evidence="1 2">Belongs to the universal stress protein A family.</text>
</comment>
<evidence type="ECO:0000313" key="5">
    <source>
        <dbReference type="Proteomes" id="UP000278006"/>
    </source>
</evidence>
<dbReference type="CDD" id="cd00293">
    <property type="entry name" value="USP-like"/>
    <property type="match status" value="1"/>
</dbReference>
<dbReference type="PANTHER" id="PTHR46268">
    <property type="entry name" value="STRESS RESPONSE PROTEIN NHAX"/>
    <property type="match status" value="1"/>
</dbReference>
<dbReference type="EMBL" id="RDQO01000001">
    <property type="protein sequence ID" value="RMX08807.1"/>
    <property type="molecule type" value="Genomic_DNA"/>
</dbReference>
<accession>A0A3M6R0N0</accession>
<comment type="subcellular location">
    <subcellularLocation>
        <location evidence="2">Cytoplasm</location>
    </subcellularLocation>
</comment>
<sequence>MYKHILVSTDGSELSEKAANHALELAKLTGADLVAITVTPSYPVTYLEGSMPINSDQAKEIEAKWRAESQKYVASIEEAGRQQGVAVQAIIVNNDNISEAILKTAAEKNVDLIIMASHGRKGIARLLLGSETQHVLTNAKVPVLVLR</sequence>